<dbReference type="Proteomes" id="UP000005239">
    <property type="component" value="Unassembled WGS sequence"/>
</dbReference>
<evidence type="ECO:0000256" key="1">
    <source>
        <dbReference type="ARBA" id="ARBA00007337"/>
    </source>
</evidence>
<organism evidence="5 6">
    <name type="scientific">Pristionchus pacificus</name>
    <name type="common">Parasitic nematode worm</name>
    <dbReference type="NCBI Taxonomy" id="54126"/>
    <lineage>
        <taxon>Eukaryota</taxon>
        <taxon>Metazoa</taxon>
        <taxon>Ecdysozoa</taxon>
        <taxon>Nematoda</taxon>
        <taxon>Chromadorea</taxon>
        <taxon>Rhabditida</taxon>
        <taxon>Rhabditina</taxon>
        <taxon>Diplogasteromorpha</taxon>
        <taxon>Diplogasteroidea</taxon>
        <taxon>Neodiplogasteridae</taxon>
        <taxon>Pristionchus</taxon>
    </lineage>
</organism>
<evidence type="ECO:0000256" key="2">
    <source>
        <dbReference type="ARBA" id="ARBA00022980"/>
    </source>
</evidence>
<sequence>GRTVRWLKYIRIQRQKAGLLKRLKIPPPVAALDSAEAKKARLQARAEARAAGKKEEVTKRPNMVRFGIHNLVLIAHDVDPLEVVIFLPALCRRKFKIPYAIVKGKAALGTVVRRKVTVPEWSDLVKLGVT</sequence>
<dbReference type="InterPro" id="IPR050257">
    <property type="entry name" value="eL8/uL1-like"/>
</dbReference>
<protein>
    <recommendedName>
        <fullName evidence="4">60S ribosomal protein L7a</fullName>
    </recommendedName>
</protein>
<dbReference type="OrthoDB" id="29563at2759"/>
<dbReference type="PRINTS" id="PR00882">
    <property type="entry name" value="RIBOSOMALL7A"/>
</dbReference>
<name>A0A2A6BC43_PRIPA</name>
<keyword evidence="6" id="KW-1185">Reference proteome</keyword>
<proteinExistence type="inferred from homology"/>
<dbReference type="EnsemblMetazoa" id="PPA39631.1">
    <property type="protein sequence ID" value="PPA39631.1"/>
    <property type="gene ID" value="WBGene00278000"/>
</dbReference>
<dbReference type="AlphaFoldDB" id="A0A2A6BC43"/>
<dbReference type="PANTHER" id="PTHR23105">
    <property type="entry name" value="RIBOSOMAL PROTEIN L7AE FAMILY MEMBER"/>
    <property type="match status" value="1"/>
</dbReference>
<accession>A0A8R1UV49</accession>
<accession>A0A2A6BC43</accession>
<dbReference type="InterPro" id="IPR029064">
    <property type="entry name" value="Ribosomal_eL30-like_sf"/>
</dbReference>
<comment type="similarity">
    <text evidence="1 4">Belongs to the eukaryotic ribosomal protein eL8 family.</text>
</comment>
<evidence type="ECO:0000256" key="4">
    <source>
        <dbReference type="RuleBase" id="RU367042"/>
    </source>
</evidence>
<comment type="function">
    <text evidence="4">Component of the ribosome.</text>
</comment>
<dbReference type="InterPro" id="IPR001921">
    <property type="entry name" value="Ribosomal_eL8_euk"/>
</dbReference>
<dbReference type="InterPro" id="IPR004038">
    <property type="entry name" value="Ribosomal_eL8/eL30/eS12/Gad45"/>
</dbReference>
<dbReference type="PRINTS" id="PR00881">
    <property type="entry name" value="L7ARS6FAMILY"/>
</dbReference>
<evidence type="ECO:0000313" key="6">
    <source>
        <dbReference type="Proteomes" id="UP000005239"/>
    </source>
</evidence>
<keyword evidence="3 4" id="KW-0687">Ribonucleoprotein</keyword>
<reference evidence="5" key="2">
    <citation type="submission" date="2022-06" db="UniProtKB">
        <authorList>
            <consortium name="EnsemblMetazoa"/>
        </authorList>
    </citation>
    <scope>IDENTIFICATION</scope>
    <source>
        <strain evidence="5">PS312</strain>
    </source>
</reference>
<evidence type="ECO:0000313" key="5">
    <source>
        <dbReference type="EnsemblMetazoa" id="PPA39631.1"/>
    </source>
</evidence>
<dbReference type="GO" id="GO:0000470">
    <property type="term" value="P:maturation of LSU-rRNA"/>
    <property type="evidence" value="ECO:0000318"/>
    <property type="project" value="GO_Central"/>
</dbReference>
<dbReference type="FunFam" id="3.30.1330.30:FF:000058">
    <property type="entry name" value="Ribosomal protein"/>
    <property type="match status" value="1"/>
</dbReference>
<dbReference type="Pfam" id="PF01248">
    <property type="entry name" value="Ribosomal_L7Ae"/>
    <property type="match status" value="1"/>
</dbReference>
<reference evidence="6" key="1">
    <citation type="journal article" date="2008" name="Nat. Genet.">
        <title>The Pristionchus pacificus genome provides a unique perspective on nematode lifestyle and parasitism.</title>
        <authorList>
            <person name="Dieterich C."/>
            <person name="Clifton S.W."/>
            <person name="Schuster L.N."/>
            <person name="Chinwalla A."/>
            <person name="Delehaunty K."/>
            <person name="Dinkelacker I."/>
            <person name="Fulton L."/>
            <person name="Fulton R."/>
            <person name="Godfrey J."/>
            <person name="Minx P."/>
            <person name="Mitreva M."/>
            <person name="Roeseler W."/>
            <person name="Tian H."/>
            <person name="Witte H."/>
            <person name="Yang S.P."/>
            <person name="Wilson R.K."/>
            <person name="Sommer R.J."/>
        </authorList>
    </citation>
    <scope>NUCLEOTIDE SEQUENCE [LARGE SCALE GENOMIC DNA]</scope>
    <source>
        <strain evidence="6">PS312</strain>
    </source>
</reference>
<gene>
    <name evidence="5" type="primary">WBGene00278000</name>
</gene>
<keyword evidence="2 4" id="KW-0689">Ribosomal protein</keyword>
<dbReference type="Gene3D" id="3.30.1330.30">
    <property type="match status" value="1"/>
</dbReference>
<dbReference type="GO" id="GO:0003723">
    <property type="term" value="F:RNA binding"/>
    <property type="evidence" value="ECO:0000318"/>
    <property type="project" value="GO_Central"/>
</dbReference>
<dbReference type="SUPFAM" id="SSF55315">
    <property type="entry name" value="L30e-like"/>
    <property type="match status" value="1"/>
</dbReference>
<dbReference type="InterPro" id="IPR018492">
    <property type="entry name" value="Ribosomal_eL8/Nhp2"/>
</dbReference>
<dbReference type="GO" id="GO:0022625">
    <property type="term" value="C:cytosolic large ribosomal subunit"/>
    <property type="evidence" value="ECO:0000318"/>
    <property type="project" value="GO_Central"/>
</dbReference>
<evidence type="ECO:0000256" key="3">
    <source>
        <dbReference type="ARBA" id="ARBA00023274"/>
    </source>
</evidence>